<dbReference type="Gene3D" id="1.10.287.950">
    <property type="entry name" value="Methyl-accepting chemotaxis protein"/>
    <property type="match status" value="1"/>
</dbReference>
<accession>A0AA92LQY2</accession>
<evidence type="ECO:0000313" key="9">
    <source>
        <dbReference type="Proteomes" id="UP000596337"/>
    </source>
</evidence>
<dbReference type="InterPro" id="IPR004089">
    <property type="entry name" value="MCPsignal_dom"/>
</dbReference>
<dbReference type="PANTHER" id="PTHR32089:SF120">
    <property type="entry name" value="METHYL-ACCEPTING CHEMOTAXIS PROTEIN TLPQ"/>
    <property type="match status" value="1"/>
</dbReference>
<protein>
    <recommendedName>
        <fullName evidence="10">Methyl-accepting transducer domain-containing protein</fullName>
    </recommendedName>
</protein>
<comment type="subcellular location">
    <subcellularLocation>
        <location evidence="1">Cell inner membrane</location>
        <topology evidence="1">Multi-pass membrane protein</topology>
    </subcellularLocation>
</comment>
<dbReference type="GO" id="GO:0005886">
    <property type="term" value="C:plasma membrane"/>
    <property type="evidence" value="ECO:0007669"/>
    <property type="project" value="UniProtKB-SubCell"/>
</dbReference>
<feature type="domain" description="Methyl-accepting transducer" evidence="6">
    <location>
        <begin position="1"/>
        <end position="129"/>
    </location>
</feature>
<feature type="domain" description="T-SNARE coiled-coil homology" evidence="7">
    <location>
        <begin position="80"/>
        <end position="142"/>
    </location>
</feature>
<dbReference type="Proteomes" id="UP000596337">
    <property type="component" value="Plasmid pSLV18-213K"/>
</dbReference>
<geneLocation type="plasmid" evidence="8 9">
    <name>pSLV18-213K</name>
</geneLocation>
<evidence type="ECO:0000256" key="4">
    <source>
        <dbReference type="ARBA" id="ARBA00029447"/>
    </source>
</evidence>
<dbReference type="GO" id="GO:0007165">
    <property type="term" value="P:signal transduction"/>
    <property type="evidence" value="ECO:0007669"/>
    <property type="project" value="UniProtKB-KW"/>
</dbReference>
<sequence>MIRDISGQTNLLALNAAIEAARAGEQGRGFAVVADEVRNLAQRSHESTVEIETIITRLQASSDESVREMLDNVKVAADSRQLAESSGEMLAQISAAVKEMSNMNTQIATATEEQSSVVNELSGNITSVSSIADSNAELVKTVKFDCDDLITQASQLEQMIARFKLK</sequence>
<keyword evidence="3 5" id="KW-0807">Transducer</keyword>
<dbReference type="EMBL" id="CP069194">
    <property type="protein sequence ID" value="QRG81520.1"/>
    <property type="molecule type" value="Genomic_DNA"/>
</dbReference>
<gene>
    <name evidence="8" type="ORF">JOS67_00185</name>
</gene>
<reference evidence="8 9" key="1">
    <citation type="submission" date="2021-01" db="EMBL/GenBank/DDBJ databases">
        <title>Characterization of a novel blaVMB-2- harboring plasmid in Vibrio diabolicus.</title>
        <authorList>
            <person name="Liu M."/>
        </authorList>
    </citation>
    <scope>NUCLEOTIDE SEQUENCE [LARGE SCALE GENOMIC DNA]</scope>
    <source>
        <strain evidence="8 9">SLV18</strain>
        <plasmid evidence="8 9">pSLV18-213K</plasmid>
    </source>
</reference>
<evidence type="ECO:0000256" key="3">
    <source>
        <dbReference type="ARBA" id="ARBA00023224"/>
    </source>
</evidence>
<evidence type="ECO:0008006" key="10">
    <source>
        <dbReference type="Google" id="ProtNLM"/>
    </source>
</evidence>
<evidence type="ECO:0000256" key="5">
    <source>
        <dbReference type="PROSITE-ProRule" id="PRU00284"/>
    </source>
</evidence>
<dbReference type="RefSeq" id="WP_203346336.1">
    <property type="nucleotide sequence ID" value="NZ_CP069194.1"/>
</dbReference>
<keyword evidence="2" id="KW-0472">Membrane</keyword>
<evidence type="ECO:0000259" key="6">
    <source>
        <dbReference type="PROSITE" id="PS50111"/>
    </source>
</evidence>
<dbReference type="InterPro" id="IPR000727">
    <property type="entry name" value="T_SNARE_dom"/>
</dbReference>
<dbReference type="PROSITE" id="PS50111">
    <property type="entry name" value="CHEMOTAXIS_TRANSDUC_2"/>
    <property type="match status" value="1"/>
</dbReference>
<evidence type="ECO:0000259" key="7">
    <source>
        <dbReference type="PROSITE" id="PS50192"/>
    </source>
</evidence>
<keyword evidence="2" id="KW-1003">Cell membrane</keyword>
<evidence type="ECO:0000256" key="2">
    <source>
        <dbReference type="ARBA" id="ARBA00022519"/>
    </source>
</evidence>
<keyword evidence="2" id="KW-0997">Cell inner membrane</keyword>
<dbReference type="InterPro" id="IPR004090">
    <property type="entry name" value="Chemotax_Me-accpt_rcpt"/>
</dbReference>
<dbReference type="AlphaFoldDB" id="A0AA92LQY2"/>
<dbReference type="GO" id="GO:0006935">
    <property type="term" value="P:chemotaxis"/>
    <property type="evidence" value="ECO:0007669"/>
    <property type="project" value="InterPro"/>
</dbReference>
<name>A0AA92LQY2_9VIBR</name>
<dbReference type="Pfam" id="PF00015">
    <property type="entry name" value="MCPsignal"/>
    <property type="match status" value="1"/>
</dbReference>
<evidence type="ECO:0000313" key="8">
    <source>
        <dbReference type="EMBL" id="QRG81520.1"/>
    </source>
</evidence>
<dbReference type="PROSITE" id="PS50192">
    <property type="entry name" value="T_SNARE"/>
    <property type="match status" value="1"/>
</dbReference>
<comment type="similarity">
    <text evidence="4">Belongs to the methyl-accepting chemotaxis (MCP) protein family.</text>
</comment>
<organism evidence="8 9">
    <name type="scientific">Vibrio diabolicus</name>
    <dbReference type="NCBI Taxonomy" id="50719"/>
    <lineage>
        <taxon>Bacteria</taxon>
        <taxon>Pseudomonadati</taxon>
        <taxon>Pseudomonadota</taxon>
        <taxon>Gammaproteobacteria</taxon>
        <taxon>Vibrionales</taxon>
        <taxon>Vibrionaceae</taxon>
        <taxon>Vibrio</taxon>
        <taxon>Vibrio diabolicus subgroup</taxon>
    </lineage>
</organism>
<evidence type="ECO:0000256" key="1">
    <source>
        <dbReference type="ARBA" id="ARBA00004429"/>
    </source>
</evidence>
<dbReference type="SMART" id="SM00283">
    <property type="entry name" value="MA"/>
    <property type="match status" value="1"/>
</dbReference>
<dbReference type="PRINTS" id="PR00260">
    <property type="entry name" value="CHEMTRNSDUCR"/>
</dbReference>
<dbReference type="SUPFAM" id="SSF58104">
    <property type="entry name" value="Methyl-accepting chemotaxis protein (MCP) signaling domain"/>
    <property type="match status" value="1"/>
</dbReference>
<dbReference type="GO" id="GO:0004888">
    <property type="term" value="F:transmembrane signaling receptor activity"/>
    <property type="evidence" value="ECO:0007669"/>
    <property type="project" value="InterPro"/>
</dbReference>
<dbReference type="PANTHER" id="PTHR32089">
    <property type="entry name" value="METHYL-ACCEPTING CHEMOTAXIS PROTEIN MCPB"/>
    <property type="match status" value="1"/>
</dbReference>
<keyword evidence="8" id="KW-0614">Plasmid</keyword>
<proteinExistence type="inferred from homology"/>